<organism evidence="2 3">
    <name type="scientific">Penaeus vannamei</name>
    <name type="common">Whiteleg shrimp</name>
    <name type="synonym">Litopenaeus vannamei</name>
    <dbReference type="NCBI Taxonomy" id="6689"/>
    <lineage>
        <taxon>Eukaryota</taxon>
        <taxon>Metazoa</taxon>
        <taxon>Ecdysozoa</taxon>
        <taxon>Arthropoda</taxon>
        <taxon>Crustacea</taxon>
        <taxon>Multicrustacea</taxon>
        <taxon>Malacostraca</taxon>
        <taxon>Eumalacostraca</taxon>
        <taxon>Eucarida</taxon>
        <taxon>Decapoda</taxon>
        <taxon>Dendrobranchiata</taxon>
        <taxon>Penaeoidea</taxon>
        <taxon>Penaeidae</taxon>
        <taxon>Penaeus</taxon>
    </lineage>
</organism>
<gene>
    <name evidence="2" type="ORF">C7M84_021563</name>
</gene>
<sequence length="204" mass="22750">MTMENHSLDRKQLQGLLQQDLWMQHIPLPRILDLIIQVLSKNGEGKSVQIDTLEALLPHLCFALPPVGHNCTKLLKTLPQSSSVWKKLEEGLKDGKHLPVEFQPGYFLSTSRPHCIRPGIRNCVLSEEIGKLHLLSFFIYPGPNYVSLLAVIDQRDREGAGSKDPAGLNQRAMISRGALEASQPDTPSPPEILRAVWAVLRARS</sequence>
<comment type="caution">
    <text evidence="2">The sequence shown here is derived from an EMBL/GenBank/DDBJ whole genome shotgun (WGS) entry which is preliminary data.</text>
</comment>
<reference evidence="2 3" key="2">
    <citation type="submission" date="2019-01" db="EMBL/GenBank/DDBJ databases">
        <title>The decoding of complex shrimp genome reveals the adaptation for benthos swimmer, frequently molting mechanism and breeding impact on genome.</title>
        <authorList>
            <person name="Sun Y."/>
            <person name="Gao Y."/>
            <person name="Yu Y."/>
        </authorList>
    </citation>
    <scope>NUCLEOTIDE SEQUENCE [LARGE SCALE GENOMIC DNA]</scope>
    <source>
        <tissue evidence="2">Muscle</tissue>
    </source>
</reference>
<name>A0A423U8I8_PENVA</name>
<protein>
    <submittedName>
        <fullName evidence="2">Uncharacterized protein</fullName>
    </submittedName>
</protein>
<dbReference type="OrthoDB" id="6340735at2759"/>
<evidence type="ECO:0000256" key="1">
    <source>
        <dbReference type="SAM" id="MobiDB-lite"/>
    </source>
</evidence>
<reference evidence="2 3" key="1">
    <citation type="submission" date="2018-04" db="EMBL/GenBank/DDBJ databases">
        <authorList>
            <person name="Zhang X."/>
            <person name="Yuan J."/>
            <person name="Li F."/>
            <person name="Xiang J."/>
        </authorList>
    </citation>
    <scope>NUCLEOTIDE SEQUENCE [LARGE SCALE GENOMIC DNA]</scope>
    <source>
        <tissue evidence="2">Muscle</tissue>
    </source>
</reference>
<dbReference type="EMBL" id="QCYY01000454">
    <property type="protein sequence ID" value="ROT85022.1"/>
    <property type="molecule type" value="Genomic_DNA"/>
</dbReference>
<dbReference type="AlphaFoldDB" id="A0A423U8I8"/>
<accession>A0A423U8I8</accession>
<dbReference type="Proteomes" id="UP000283509">
    <property type="component" value="Unassembled WGS sequence"/>
</dbReference>
<feature type="region of interest" description="Disordered" evidence="1">
    <location>
        <begin position="159"/>
        <end position="189"/>
    </location>
</feature>
<evidence type="ECO:0000313" key="2">
    <source>
        <dbReference type="EMBL" id="ROT85022.1"/>
    </source>
</evidence>
<keyword evidence="3" id="KW-1185">Reference proteome</keyword>
<evidence type="ECO:0000313" key="3">
    <source>
        <dbReference type="Proteomes" id="UP000283509"/>
    </source>
</evidence>
<proteinExistence type="predicted"/>